<dbReference type="AlphaFoldDB" id="A0A8H4VKM0"/>
<comment type="caution">
    <text evidence="4">The sequence shown here is derived from an EMBL/GenBank/DDBJ whole genome shotgun (WGS) entry which is preliminary data.</text>
</comment>
<keyword evidence="2" id="KW-0812">Transmembrane</keyword>
<keyword evidence="1" id="KW-0677">Repeat</keyword>
<dbReference type="InterPro" id="IPR027417">
    <property type="entry name" value="P-loop_NTPase"/>
</dbReference>
<evidence type="ECO:0000256" key="1">
    <source>
        <dbReference type="ARBA" id="ARBA00022737"/>
    </source>
</evidence>
<evidence type="ECO:0000313" key="5">
    <source>
        <dbReference type="Proteomes" id="UP000521872"/>
    </source>
</evidence>
<dbReference type="SUPFAM" id="SSF52540">
    <property type="entry name" value="P-loop containing nucleoside triphosphate hydrolases"/>
    <property type="match status" value="1"/>
</dbReference>
<dbReference type="Pfam" id="PF24883">
    <property type="entry name" value="NPHP3_N"/>
    <property type="match status" value="1"/>
</dbReference>
<accession>A0A8H4VKM0</accession>
<feature type="transmembrane region" description="Helical" evidence="2">
    <location>
        <begin position="620"/>
        <end position="642"/>
    </location>
</feature>
<name>A0A8H4VKM0_9AGAR</name>
<dbReference type="PANTHER" id="PTHR10039">
    <property type="entry name" value="AMELOGENIN"/>
    <property type="match status" value="1"/>
</dbReference>
<keyword evidence="2" id="KW-0472">Membrane</keyword>
<sequence>MSQPGPHVTPLINLSSSIVSGGTFTQHNQIYTLRSGERAGYTRLAENVAPAALHDSVHVFDPPKCHPNTRVAIIESIIGWTLGLNEEMSGKPIIWLKGAAGAGKSAIARSVAERCSKEGLLLGTFFFGAADSTRNHVGRLVATLSYQVCTILPEFRKMVSTLIEDDPLLFHRSLSTQFMTILVRPLSMILAHDPGIIKTPRLVIIDGLDECSASIDSQRDLLLALQEATSATTLIRFLVCSRPEIHLNSAFGLPCMANLHCKIFLDEDYSAAQDIRLFLEDKFKQLKGGHAFKHTLPAMWPSAEMIDNLVNKSSGQFIYAATVVKYVESPRHRPHQRLEAIFYLRPAFKDLPFTELDALYRHIISKAEDLPKVLAILAFPALYDKPFPAEDIEAMLELEHGDVEVMLADLQSIITVCKTRDHPNRRTRLQYQMNAGVKFLHKSFIEFISEPQRAGELYQDLSAVRLHHVARSISLVSIDTIQQQQSLQPRFSYRAILQPIEDTLENLGNGDNDYVSPAILQAARQVPTFNVTKQSLLYSGMPNVFFLNTYLGYLYAVKDVADSARPIYLEHIRQYCGSIISVLEDDLADDWEAHFIYAYYHLLPFFPPQYLLSRALFRSLLVYIDAGTFGTAIIFMWLYGRYDAGFPYLDDILQKSYDLTKGIKQDTIFALSASFCLAFLCDKRSTSRDARRITKIMGIDQRKRREHPWSWRRMNPRRSLRDQLVIWSNRYGQERLGKMRRLLYVAGLDEYTNKIFTVREYLKKQKLAYKPERRQGWPLYMLLLDIVPCILRFSGRYEPLVTICRKKCFAPLSQYWPKKTRRARQAIENYLRRVDA</sequence>
<dbReference type="InterPro" id="IPR056884">
    <property type="entry name" value="NPHP3-like_N"/>
</dbReference>
<proteinExistence type="predicted"/>
<feature type="domain" description="Nephrocystin 3-like N-terminal" evidence="3">
    <location>
        <begin position="89"/>
        <end position="242"/>
    </location>
</feature>
<evidence type="ECO:0000313" key="4">
    <source>
        <dbReference type="EMBL" id="KAF4611430.1"/>
    </source>
</evidence>
<gene>
    <name evidence="4" type="ORF">D9613_004430</name>
</gene>
<protein>
    <recommendedName>
        <fullName evidence="3">Nephrocystin 3-like N-terminal domain-containing protein</fullName>
    </recommendedName>
</protein>
<dbReference type="EMBL" id="JAACJL010000057">
    <property type="protein sequence ID" value="KAF4611430.1"/>
    <property type="molecule type" value="Genomic_DNA"/>
</dbReference>
<dbReference type="PANTHER" id="PTHR10039:SF14">
    <property type="entry name" value="NACHT DOMAIN-CONTAINING PROTEIN"/>
    <property type="match status" value="1"/>
</dbReference>
<dbReference type="Proteomes" id="UP000521872">
    <property type="component" value="Unassembled WGS sequence"/>
</dbReference>
<feature type="transmembrane region" description="Helical" evidence="2">
    <location>
        <begin position="536"/>
        <end position="556"/>
    </location>
</feature>
<evidence type="ECO:0000256" key="2">
    <source>
        <dbReference type="SAM" id="Phobius"/>
    </source>
</evidence>
<keyword evidence="5" id="KW-1185">Reference proteome</keyword>
<organism evidence="4 5">
    <name type="scientific">Agrocybe pediades</name>
    <dbReference type="NCBI Taxonomy" id="84607"/>
    <lineage>
        <taxon>Eukaryota</taxon>
        <taxon>Fungi</taxon>
        <taxon>Dikarya</taxon>
        <taxon>Basidiomycota</taxon>
        <taxon>Agaricomycotina</taxon>
        <taxon>Agaricomycetes</taxon>
        <taxon>Agaricomycetidae</taxon>
        <taxon>Agaricales</taxon>
        <taxon>Agaricineae</taxon>
        <taxon>Strophariaceae</taxon>
        <taxon>Agrocybe</taxon>
    </lineage>
</organism>
<evidence type="ECO:0000259" key="3">
    <source>
        <dbReference type="Pfam" id="PF24883"/>
    </source>
</evidence>
<dbReference type="Gene3D" id="3.40.50.300">
    <property type="entry name" value="P-loop containing nucleotide triphosphate hydrolases"/>
    <property type="match status" value="1"/>
</dbReference>
<reference evidence="4 5" key="1">
    <citation type="submission" date="2019-12" db="EMBL/GenBank/DDBJ databases">
        <authorList>
            <person name="Floudas D."/>
            <person name="Bentzer J."/>
            <person name="Ahren D."/>
            <person name="Johansson T."/>
            <person name="Persson P."/>
            <person name="Tunlid A."/>
        </authorList>
    </citation>
    <scope>NUCLEOTIDE SEQUENCE [LARGE SCALE GENOMIC DNA]</scope>
    <source>
        <strain evidence="4 5">CBS 102.39</strain>
    </source>
</reference>
<keyword evidence="2" id="KW-1133">Transmembrane helix</keyword>